<accession>A0ABP5G3J5</accession>
<proteinExistence type="predicted"/>
<gene>
    <name evidence="2" type="ORF">GCM10009839_46950</name>
</gene>
<dbReference type="RefSeq" id="WP_344667796.1">
    <property type="nucleotide sequence ID" value="NZ_BAAAQN010000028.1"/>
</dbReference>
<feature type="compositionally biased region" description="Acidic residues" evidence="1">
    <location>
        <begin position="102"/>
        <end position="113"/>
    </location>
</feature>
<dbReference type="EMBL" id="BAAAQN010000028">
    <property type="protein sequence ID" value="GAA2039568.1"/>
    <property type="molecule type" value="Genomic_DNA"/>
</dbReference>
<organism evidence="2 3">
    <name type="scientific">Catenulispora yoronensis</name>
    <dbReference type="NCBI Taxonomy" id="450799"/>
    <lineage>
        <taxon>Bacteria</taxon>
        <taxon>Bacillati</taxon>
        <taxon>Actinomycetota</taxon>
        <taxon>Actinomycetes</taxon>
        <taxon>Catenulisporales</taxon>
        <taxon>Catenulisporaceae</taxon>
        <taxon>Catenulispora</taxon>
    </lineage>
</organism>
<evidence type="ECO:0000313" key="3">
    <source>
        <dbReference type="Proteomes" id="UP001500751"/>
    </source>
</evidence>
<dbReference type="Proteomes" id="UP001500751">
    <property type="component" value="Unassembled WGS sequence"/>
</dbReference>
<sequence>MSDVALPQVTASVLADAVELLSPRLRKRLDDTLAKAATWPITADEAAGTVTATVDEDTRVVLTPRNGAIQTPEDAVCSCLLAPACLHRAAILGLAPLTNEEDAVEAATAEEPEATEKSTATEESAAADQPPASLSPDQLTAAEGLRAAAEELIDVGLAGAGLATEATLRRAVHTARATGLYLPAAIGNRVAAQLRAYRTQAQDHSLASYADELRTLMQTIRTLSTSTDSATLDALRGTVRRRHEHQGGLRLSGVFSEPVIASSGMAGVVTCAVDPAGTLWSVPAVTPGGPTQVENAYHGGVGLGGAALSHEELVREGLIVSGASASADGSLSHGAGVRAVRASGASWWEGPVAARFAVPLAEQLERALTSRDARIGDDMVFVEATILPKDGNASTAPGTKPGDVPITLGERIAVLRSASDHPALAYVANLNILSQAPGLRVRLIARPDPARPGVLLPIACSPDSSPTAHRHLHLPEAWHDRICLGIDRMHDSMILPAAPATAAAPDAIASPMATGIPDATRSIPLHHLRTAVERTAAGGRRAARLASSHTDARHLTSAGMPHAAAVLQHLTTAASAPNRDAYGRVLPQATTTFAEAWLAAALFENMAAAQLAVAAWGLPTD</sequence>
<evidence type="ECO:0000313" key="2">
    <source>
        <dbReference type="EMBL" id="GAA2039568.1"/>
    </source>
</evidence>
<keyword evidence="3" id="KW-1185">Reference proteome</keyword>
<name>A0ABP5G3J5_9ACTN</name>
<evidence type="ECO:0000256" key="1">
    <source>
        <dbReference type="SAM" id="MobiDB-lite"/>
    </source>
</evidence>
<reference evidence="3" key="1">
    <citation type="journal article" date="2019" name="Int. J. Syst. Evol. Microbiol.">
        <title>The Global Catalogue of Microorganisms (GCM) 10K type strain sequencing project: providing services to taxonomists for standard genome sequencing and annotation.</title>
        <authorList>
            <consortium name="The Broad Institute Genomics Platform"/>
            <consortium name="The Broad Institute Genome Sequencing Center for Infectious Disease"/>
            <person name="Wu L."/>
            <person name="Ma J."/>
        </authorList>
    </citation>
    <scope>NUCLEOTIDE SEQUENCE [LARGE SCALE GENOMIC DNA]</scope>
    <source>
        <strain evidence="3">JCM 16014</strain>
    </source>
</reference>
<feature type="region of interest" description="Disordered" evidence="1">
    <location>
        <begin position="102"/>
        <end position="137"/>
    </location>
</feature>
<comment type="caution">
    <text evidence="2">The sequence shown here is derived from an EMBL/GenBank/DDBJ whole genome shotgun (WGS) entry which is preliminary data.</text>
</comment>
<protein>
    <submittedName>
        <fullName evidence="2">SWIM zinc finger family protein</fullName>
    </submittedName>
</protein>